<gene>
    <name evidence="1" type="ORF">A3K86_07560</name>
</gene>
<name>A0A178KN93_9GAMM</name>
<protein>
    <submittedName>
        <fullName evidence="1">Uncharacterized protein</fullName>
    </submittedName>
</protein>
<proteinExistence type="predicted"/>
<reference evidence="1 2" key="1">
    <citation type="submission" date="2016-03" db="EMBL/GenBank/DDBJ databases">
        <title>Photobacterium proteolyticum sp. nov. a protease producing bacterium isolated from ocean sediments of Laizhou Bay.</title>
        <authorList>
            <person name="Li Y."/>
        </authorList>
    </citation>
    <scope>NUCLEOTIDE SEQUENCE [LARGE SCALE GENOMIC DNA]</scope>
    <source>
        <strain evidence="1 2">R-40508</strain>
    </source>
</reference>
<sequence length="59" mass="7115">MSRTTFGLTTREIRFIEVVKRVKAHSKLFAFDIWFFNELLIKISIFCNRHKKTHQKVGF</sequence>
<accession>A0A178KN93</accession>
<comment type="caution">
    <text evidence="1">The sequence shown here is derived from an EMBL/GenBank/DDBJ whole genome shotgun (WGS) entry which is preliminary data.</text>
</comment>
<evidence type="ECO:0000313" key="2">
    <source>
        <dbReference type="Proteomes" id="UP000078503"/>
    </source>
</evidence>
<organism evidence="1 2">
    <name type="scientific">Photobacterium jeanii</name>
    <dbReference type="NCBI Taxonomy" id="858640"/>
    <lineage>
        <taxon>Bacteria</taxon>
        <taxon>Pseudomonadati</taxon>
        <taxon>Pseudomonadota</taxon>
        <taxon>Gammaproteobacteria</taxon>
        <taxon>Vibrionales</taxon>
        <taxon>Vibrionaceae</taxon>
        <taxon>Photobacterium</taxon>
    </lineage>
</organism>
<evidence type="ECO:0000313" key="1">
    <source>
        <dbReference type="EMBL" id="OAN18711.1"/>
    </source>
</evidence>
<dbReference type="AlphaFoldDB" id="A0A178KN93"/>
<dbReference type="EMBL" id="LVHF01000012">
    <property type="protein sequence ID" value="OAN18711.1"/>
    <property type="molecule type" value="Genomic_DNA"/>
</dbReference>
<keyword evidence="2" id="KW-1185">Reference proteome</keyword>
<dbReference type="Proteomes" id="UP000078503">
    <property type="component" value="Unassembled WGS sequence"/>
</dbReference>